<organism evidence="2 3">
    <name type="scientific">Legionella pneumophila subsp. pneumophila</name>
    <dbReference type="NCBI Taxonomy" id="91891"/>
    <lineage>
        <taxon>Bacteria</taxon>
        <taxon>Pseudomonadati</taxon>
        <taxon>Pseudomonadota</taxon>
        <taxon>Gammaproteobacteria</taxon>
        <taxon>Legionellales</taxon>
        <taxon>Legionellaceae</taxon>
        <taxon>Legionella</taxon>
    </lineage>
</organism>
<gene>
    <name evidence="1" type="ORF">LPO_0642</name>
    <name evidence="2" type="ORF">LPO_3038</name>
</gene>
<proteinExistence type="predicted"/>
<dbReference type="KEGG" id="lpo:LPO_0642"/>
<dbReference type="Proteomes" id="UP000010102">
    <property type="component" value="Chromosome"/>
</dbReference>
<dbReference type="EMBL" id="FQ958210">
    <property type="protein sequence ID" value="CCD06973.1"/>
    <property type="molecule type" value="Genomic_DNA"/>
</dbReference>
<sequence>MTSFTAWTTRVSNPVCSPRFRASVSVLGQVAAFATGVPSDLYAFHRYTGNSTTLSHTRVNQYYLTVPG</sequence>
<name>A0AAV2V0S5_LEGPN</name>
<dbReference type="KEGG" id="lph:LPV_0677"/>
<dbReference type="AlphaFoldDB" id="A0AAV2V0S5"/>
<dbReference type="KEGG" id="lpo:LPO_3038"/>
<evidence type="ECO:0000313" key="1">
    <source>
        <dbReference type="EMBL" id="CCD04733.1"/>
    </source>
</evidence>
<evidence type="ECO:0000313" key="2">
    <source>
        <dbReference type="EMBL" id="CCD06973.1"/>
    </source>
</evidence>
<accession>A0AAV2V0S5</accession>
<evidence type="ECO:0000313" key="3">
    <source>
        <dbReference type="Proteomes" id="UP000010102"/>
    </source>
</evidence>
<dbReference type="EMBL" id="FQ958210">
    <property type="protein sequence ID" value="CCD04733.1"/>
    <property type="molecule type" value="Genomic_DNA"/>
</dbReference>
<protein>
    <submittedName>
        <fullName evidence="2">Uncharacterized protein</fullName>
    </submittedName>
</protein>
<reference evidence="2 3" key="1">
    <citation type="submission" date="2011-07" db="EMBL/GenBank/DDBJ databases">
        <authorList>
            <person name="Genoscope - CEA"/>
        </authorList>
    </citation>
    <scope>NUCLEOTIDE SEQUENCE [LARGE SCALE GENOMIC DNA]</scope>
    <source>
        <strain evidence="3">lorraine</strain>
        <strain evidence="2">Lorraine</strain>
    </source>
</reference>